<comment type="similarity">
    <text evidence="6">Belongs to the ABC-2 integral membrane protein family.</text>
</comment>
<dbReference type="InterPro" id="IPR047817">
    <property type="entry name" value="ABC2_TM_bact-type"/>
</dbReference>
<evidence type="ECO:0000256" key="5">
    <source>
        <dbReference type="ARBA" id="ARBA00023251"/>
    </source>
</evidence>
<evidence type="ECO:0000313" key="8">
    <source>
        <dbReference type="EMBL" id="GAA3838182.1"/>
    </source>
</evidence>
<evidence type="ECO:0000256" key="4">
    <source>
        <dbReference type="ARBA" id="ARBA00023136"/>
    </source>
</evidence>
<accession>A0ABP7J9E0</accession>
<keyword evidence="4 6" id="KW-0472">Membrane</keyword>
<dbReference type="PIRSF" id="PIRSF006648">
    <property type="entry name" value="DrrB"/>
    <property type="match status" value="1"/>
</dbReference>
<feature type="transmembrane region" description="Helical" evidence="6">
    <location>
        <begin position="185"/>
        <end position="204"/>
    </location>
</feature>
<dbReference type="RefSeq" id="WP_344950696.1">
    <property type="nucleotide sequence ID" value="NZ_BAAAZR010000040.1"/>
</dbReference>
<dbReference type="InterPro" id="IPR051784">
    <property type="entry name" value="Nod_factor_ABC_transporter"/>
</dbReference>
<dbReference type="Pfam" id="PF01061">
    <property type="entry name" value="ABC2_membrane"/>
    <property type="match status" value="1"/>
</dbReference>
<keyword evidence="3 6" id="KW-1133">Transmembrane helix</keyword>
<comment type="subcellular location">
    <subcellularLocation>
        <location evidence="6">Cell membrane</location>
        <topology evidence="6">Multi-pass membrane protein</topology>
    </subcellularLocation>
    <subcellularLocation>
        <location evidence="1">Membrane</location>
        <topology evidence="1">Multi-pass membrane protein</topology>
    </subcellularLocation>
</comment>
<dbReference type="PROSITE" id="PS51012">
    <property type="entry name" value="ABC_TM2"/>
    <property type="match status" value="1"/>
</dbReference>
<dbReference type="PANTHER" id="PTHR43229:SF2">
    <property type="entry name" value="NODULATION PROTEIN J"/>
    <property type="match status" value="1"/>
</dbReference>
<comment type="caution">
    <text evidence="8">The sequence shown here is derived from an EMBL/GenBank/DDBJ whole genome shotgun (WGS) entry which is preliminary data.</text>
</comment>
<feature type="transmembrane region" description="Helical" evidence="6">
    <location>
        <begin position="49"/>
        <end position="68"/>
    </location>
</feature>
<protein>
    <recommendedName>
        <fullName evidence="6">Transport permease protein</fullName>
    </recommendedName>
</protein>
<evidence type="ECO:0000259" key="7">
    <source>
        <dbReference type="PROSITE" id="PS51012"/>
    </source>
</evidence>
<gene>
    <name evidence="8" type="ORF">GCM10022226_70530</name>
</gene>
<keyword evidence="6" id="KW-1003">Cell membrane</keyword>
<evidence type="ECO:0000313" key="9">
    <source>
        <dbReference type="Proteomes" id="UP001500888"/>
    </source>
</evidence>
<keyword evidence="6" id="KW-0813">Transport</keyword>
<keyword evidence="5" id="KW-0046">Antibiotic resistance</keyword>
<keyword evidence="2 6" id="KW-0812">Transmembrane</keyword>
<dbReference type="PANTHER" id="PTHR43229">
    <property type="entry name" value="NODULATION PROTEIN J"/>
    <property type="match status" value="1"/>
</dbReference>
<proteinExistence type="inferred from homology"/>
<feature type="transmembrane region" description="Helical" evidence="6">
    <location>
        <begin position="74"/>
        <end position="97"/>
    </location>
</feature>
<keyword evidence="9" id="KW-1185">Reference proteome</keyword>
<evidence type="ECO:0000256" key="2">
    <source>
        <dbReference type="ARBA" id="ARBA00022692"/>
    </source>
</evidence>
<dbReference type="InterPro" id="IPR000412">
    <property type="entry name" value="ABC_2_transport"/>
</dbReference>
<organism evidence="8 9">
    <name type="scientific">Sphaerisporangium flaviroseum</name>
    <dbReference type="NCBI Taxonomy" id="509199"/>
    <lineage>
        <taxon>Bacteria</taxon>
        <taxon>Bacillati</taxon>
        <taxon>Actinomycetota</taxon>
        <taxon>Actinomycetes</taxon>
        <taxon>Streptosporangiales</taxon>
        <taxon>Streptosporangiaceae</taxon>
        <taxon>Sphaerisporangium</taxon>
    </lineage>
</organism>
<name>A0ABP7J9E0_9ACTN</name>
<feature type="domain" description="ABC transmembrane type-2" evidence="7">
    <location>
        <begin position="38"/>
        <end position="264"/>
    </location>
</feature>
<feature type="transmembrane region" description="Helical" evidence="6">
    <location>
        <begin position="240"/>
        <end position="259"/>
    </location>
</feature>
<dbReference type="Proteomes" id="UP001500888">
    <property type="component" value="Unassembled WGS sequence"/>
</dbReference>
<dbReference type="EMBL" id="BAAAZR010000040">
    <property type="protein sequence ID" value="GAA3838182.1"/>
    <property type="molecule type" value="Genomic_DNA"/>
</dbReference>
<dbReference type="InterPro" id="IPR013525">
    <property type="entry name" value="ABC2_TM"/>
</dbReference>
<dbReference type="PRINTS" id="PR00164">
    <property type="entry name" value="ABC2TRNSPORT"/>
</dbReference>
<evidence type="ECO:0000256" key="6">
    <source>
        <dbReference type="RuleBase" id="RU361157"/>
    </source>
</evidence>
<comment type="caution">
    <text evidence="6">Lacks conserved residue(s) required for the propagation of feature annotation.</text>
</comment>
<feature type="transmembrane region" description="Helical" evidence="6">
    <location>
        <begin position="152"/>
        <end position="173"/>
    </location>
</feature>
<evidence type="ECO:0000256" key="1">
    <source>
        <dbReference type="ARBA" id="ARBA00004141"/>
    </source>
</evidence>
<reference evidence="9" key="1">
    <citation type="journal article" date="2019" name="Int. J. Syst. Evol. Microbiol.">
        <title>The Global Catalogue of Microorganisms (GCM) 10K type strain sequencing project: providing services to taxonomists for standard genome sequencing and annotation.</title>
        <authorList>
            <consortium name="The Broad Institute Genomics Platform"/>
            <consortium name="The Broad Institute Genome Sequencing Center for Infectious Disease"/>
            <person name="Wu L."/>
            <person name="Ma J."/>
        </authorList>
    </citation>
    <scope>NUCLEOTIDE SEQUENCE [LARGE SCALE GENOMIC DNA]</scope>
    <source>
        <strain evidence="9">JCM 16908</strain>
    </source>
</reference>
<evidence type="ECO:0000256" key="3">
    <source>
        <dbReference type="ARBA" id="ARBA00022989"/>
    </source>
</evidence>
<sequence>MTASPAVTSEPTLRWFEWAPVRGVWRREMVLYQRYWASTSFASLVEPTIYLLAFGFGFGAVIGAAYGYDYRDFVSTGVVATSVLFISAFGAMFGTFIRRTFQHTYDAVLAAPVDVHELVTAEASWLAAKAGVYGCAPMIVGMAFGLPPGPGMLLVPFIGFLTGLAFALFGIWVSAIVPTINTFDYIISGVLAPMFLVAGTFFPVDQLPSWAAGVARLNPLYHCVELVRDAVFAKLGLHDLIHVGALLLFAALMWILAVWKMTARLID</sequence>